<dbReference type="EMBL" id="QPMM01000017">
    <property type="protein sequence ID" value="RFS18959.1"/>
    <property type="molecule type" value="Genomic_DNA"/>
</dbReference>
<dbReference type="InterPro" id="IPR046532">
    <property type="entry name" value="DUF6597"/>
</dbReference>
<dbReference type="Proteomes" id="UP000260644">
    <property type="component" value="Unassembled WGS sequence"/>
</dbReference>
<dbReference type="AlphaFoldDB" id="A0A3E1Y2N7"/>
<dbReference type="PANTHER" id="PTHR46796:SF13">
    <property type="entry name" value="HTH-TYPE TRANSCRIPTIONAL ACTIVATOR RHAS"/>
    <property type="match status" value="1"/>
</dbReference>
<dbReference type="InterPro" id="IPR050204">
    <property type="entry name" value="AraC_XylS_family_regulators"/>
</dbReference>
<dbReference type="SMART" id="SM00342">
    <property type="entry name" value="HTH_ARAC"/>
    <property type="match status" value="1"/>
</dbReference>
<evidence type="ECO:0000256" key="1">
    <source>
        <dbReference type="ARBA" id="ARBA00023015"/>
    </source>
</evidence>
<dbReference type="PANTHER" id="PTHR46796">
    <property type="entry name" value="HTH-TYPE TRANSCRIPTIONAL ACTIVATOR RHAS-RELATED"/>
    <property type="match status" value="1"/>
</dbReference>
<reference evidence="5 6" key="1">
    <citation type="submission" date="2018-07" db="EMBL/GenBank/DDBJ databases">
        <title>Chitinophaga K2CV101002-2 sp. nov., isolated from a monsoon evergreen broad-leaved forest soil.</title>
        <authorList>
            <person name="Lv Y."/>
        </authorList>
    </citation>
    <scope>NUCLEOTIDE SEQUENCE [LARGE SCALE GENOMIC DNA]</scope>
    <source>
        <strain evidence="5 6">GDMCC 1.1288</strain>
    </source>
</reference>
<accession>A0A3E1Y2N7</accession>
<dbReference type="GO" id="GO:0003700">
    <property type="term" value="F:DNA-binding transcription factor activity"/>
    <property type="evidence" value="ECO:0007669"/>
    <property type="project" value="InterPro"/>
</dbReference>
<evidence type="ECO:0000256" key="3">
    <source>
        <dbReference type="ARBA" id="ARBA00023163"/>
    </source>
</evidence>
<dbReference type="Pfam" id="PF20240">
    <property type="entry name" value="DUF6597"/>
    <property type="match status" value="1"/>
</dbReference>
<evidence type="ECO:0000259" key="4">
    <source>
        <dbReference type="PROSITE" id="PS01124"/>
    </source>
</evidence>
<gene>
    <name evidence="5" type="ORF">DVR12_25470</name>
</gene>
<feature type="domain" description="HTH araC/xylS-type" evidence="4">
    <location>
        <begin position="185"/>
        <end position="283"/>
    </location>
</feature>
<comment type="caution">
    <text evidence="5">The sequence shown here is derived from an EMBL/GenBank/DDBJ whole genome shotgun (WGS) entry which is preliminary data.</text>
</comment>
<proteinExistence type="predicted"/>
<protein>
    <submittedName>
        <fullName evidence="5">AraC family transcriptional regulator</fullName>
    </submittedName>
</protein>
<dbReference type="Pfam" id="PF12833">
    <property type="entry name" value="HTH_18"/>
    <property type="match status" value="1"/>
</dbReference>
<keyword evidence="1" id="KW-0805">Transcription regulation</keyword>
<dbReference type="GO" id="GO:0043565">
    <property type="term" value="F:sequence-specific DNA binding"/>
    <property type="evidence" value="ECO:0007669"/>
    <property type="project" value="InterPro"/>
</dbReference>
<keyword evidence="6" id="KW-1185">Reference proteome</keyword>
<organism evidence="5 6">
    <name type="scientific">Chitinophaga silvatica</name>
    <dbReference type="NCBI Taxonomy" id="2282649"/>
    <lineage>
        <taxon>Bacteria</taxon>
        <taxon>Pseudomonadati</taxon>
        <taxon>Bacteroidota</taxon>
        <taxon>Chitinophagia</taxon>
        <taxon>Chitinophagales</taxon>
        <taxon>Chitinophagaceae</taxon>
        <taxon>Chitinophaga</taxon>
    </lineage>
</organism>
<dbReference type="PROSITE" id="PS01124">
    <property type="entry name" value="HTH_ARAC_FAMILY_2"/>
    <property type="match status" value="1"/>
</dbReference>
<sequence length="294" mass="32936">MGIKMPGKLILQPPSIIVKMRSIKYFLSCYMFRYVEYPVGASVASYIKKCWVLDNSNNPNPLTDKQVLPNGCFNIAFISGEGIAITGAKVNAILGKGGYLCGQLTSSINIHLYGNTKIFLVQFYPWSPLLFMKDPLYETADSFIPIALTSHSLNLNFDIADEKQIMNYFNSGAFIGNETVIKPAMNVCQLIRRSKGNIAISELADQTGWSNRYLETVIKSALGLSPKEYAGIIRIRSLIDRWQIASGIRFSNLALEEGFYDQAHFIKTFKTMLNVSPGKFRKENYILTNSGISY</sequence>
<evidence type="ECO:0000313" key="5">
    <source>
        <dbReference type="EMBL" id="RFS18959.1"/>
    </source>
</evidence>
<name>A0A3E1Y2N7_9BACT</name>
<dbReference type="InterPro" id="IPR009057">
    <property type="entry name" value="Homeodomain-like_sf"/>
</dbReference>
<dbReference type="Gene3D" id="1.10.10.60">
    <property type="entry name" value="Homeodomain-like"/>
    <property type="match status" value="2"/>
</dbReference>
<keyword evidence="2" id="KW-0238">DNA-binding</keyword>
<dbReference type="SUPFAM" id="SSF46689">
    <property type="entry name" value="Homeodomain-like"/>
    <property type="match status" value="1"/>
</dbReference>
<evidence type="ECO:0000256" key="2">
    <source>
        <dbReference type="ARBA" id="ARBA00023125"/>
    </source>
</evidence>
<dbReference type="InterPro" id="IPR018060">
    <property type="entry name" value="HTH_AraC"/>
</dbReference>
<evidence type="ECO:0000313" key="6">
    <source>
        <dbReference type="Proteomes" id="UP000260644"/>
    </source>
</evidence>
<keyword evidence="3" id="KW-0804">Transcription</keyword>